<name>A0A218Z1E7_9HELO</name>
<dbReference type="InParanoid" id="A0A218Z1E7"/>
<evidence type="ECO:0000313" key="1">
    <source>
        <dbReference type="EMBL" id="OWP01095.1"/>
    </source>
</evidence>
<comment type="caution">
    <text evidence="1">The sequence shown here is derived from an EMBL/GenBank/DDBJ whole genome shotgun (WGS) entry which is preliminary data.</text>
</comment>
<organism evidence="1 2">
    <name type="scientific">Diplocarpon coronariae</name>
    <dbReference type="NCBI Taxonomy" id="2795749"/>
    <lineage>
        <taxon>Eukaryota</taxon>
        <taxon>Fungi</taxon>
        <taxon>Dikarya</taxon>
        <taxon>Ascomycota</taxon>
        <taxon>Pezizomycotina</taxon>
        <taxon>Leotiomycetes</taxon>
        <taxon>Helotiales</taxon>
        <taxon>Drepanopezizaceae</taxon>
        <taxon>Diplocarpon</taxon>
    </lineage>
</organism>
<accession>A0A218Z1E7</accession>
<keyword evidence="2" id="KW-1185">Reference proteome</keyword>
<gene>
    <name evidence="1" type="ORF">B2J93_6545</name>
</gene>
<evidence type="ECO:0000313" key="2">
    <source>
        <dbReference type="Proteomes" id="UP000242519"/>
    </source>
</evidence>
<dbReference type="AlphaFoldDB" id="A0A218Z1E7"/>
<proteinExistence type="predicted"/>
<protein>
    <submittedName>
        <fullName evidence="1">Uncharacterized protein</fullName>
    </submittedName>
</protein>
<dbReference type="EMBL" id="MZNU01000291">
    <property type="protein sequence ID" value="OWP01095.1"/>
    <property type="molecule type" value="Genomic_DNA"/>
</dbReference>
<sequence>MTLPTQIHRRSLPLQAQAQESDPQASLRKTPVTDTVLHDSIRGMKNCSTGEPTSQLIQTSAGNSQKFRNGLAVTPTLHTSVLGVIGMSIQTSGARLVTPCTDPMISFVPTMISPRKRSPHLKSTTGPAAVTSIVVNTIVSFSGTHPRLTVS</sequence>
<dbReference type="Proteomes" id="UP000242519">
    <property type="component" value="Unassembled WGS sequence"/>
</dbReference>
<reference evidence="1 2" key="1">
    <citation type="submission" date="2017-04" db="EMBL/GenBank/DDBJ databases">
        <title>Draft genome sequence of Marssonina coronaria NL1: causal agent of apple blotch.</title>
        <authorList>
            <person name="Cheng Q."/>
        </authorList>
    </citation>
    <scope>NUCLEOTIDE SEQUENCE [LARGE SCALE GENOMIC DNA]</scope>
    <source>
        <strain evidence="1 2">NL1</strain>
    </source>
</reference>